<protein>
    <submittedName>
        <fullName evidence="1">DUF262 domain-containing protein</fullName>
    </submittedName>
</protein>
<dbReference type="EMBL" id="DVKQ01000046">
    <property type="protein sequence ID" value="HIT37514.1"/>
    <property type="molecule type" value="Genomic_DNA"/>
</dbReference>
<sequence length="368" mass="42949">NLNLDEESKKIANENLKNIYFQINDNKKIISIDEISGNRTLDEILDIFVRTNSGGTVLNKTDLLFSTIVSSWPEARNNVEELLDIINNKGGQGPRFKFTKDFVMRTLLYLLDEPVTLKIKDMKKNIEIIKTNWDNLSSAIREIPNILKYLGYSSENLVSYNAVMPIIYYCYKGGKIDVSTLNEFRKYLVIAQLNKLFGVASNSTLTNVRTALVDKNRKLKNKKFKLSNLKNVNIVGDRSFKVDNDTLESWFRYDKGDYTFMILSLLYPCANIASSTYHQDHMHPASILKKTKFSDLRNRLANLQLLEDKENESKQDMSLEDWLKKDRVRRKNTKYLPKCSYKIEDYEVFLEKRKELMKKELKKILELD</sequence>
<name>A0A9D1GC03_9FIRM</name>
<dbReference type="PANTHER" id="PTHR37292">
    <property type="entry name" value="VNG6097C"/>
    <property type="match status" value="1"/>
</dbReference>
<dbReference type="AlphaFoldDB" id="A0A9D1GC03"/>
<organism evidence="1 2">
    <name type="scientific">Candidatus Onthousia faecipullorum</name>
    <dbReference type="NCBI Taxonomy" id="2840887"/>
    <lineage>
        <taxon>Bacteria</taxon>
        <taxon>Bacillati</taxon>
        <taxon>Bacillota</taxon>
        <taxon>Bacilli</taxon>
        <taxon>Candidatus Onthousia</taxon>
    </lineage>
</organism>
<reference evidence="1" key="1">
    <citation type="submission" date="2020-10" db="EMBL/GenBank/DDBJ databases">
        <authorList>
            <person name="Gilroy R."/>
        </authorList>
    </citation>
    <scope>NUCLEOTIDE SEQUENCE</scope>
    <source>
        <strain evidence="1">CHK195-26880</strain>
    </source>
</reference>
<feature type="non-terminal residue" evidence="1">
    <location>
        <position position="1"/>
    </location>
</feature>
<evidence type="ECO:0000313" key="2">
    <source>
        <dbReference type="Proteomes" id="UP000886833"/>
    </source>
</evidence>
<comment type="caution">
    <text evidence="1">The sequence shown here is derived from an EMBL/GenBank/DDBJ whole genome shotgun (WGS) entry which is preliminary data.</text>
</comment>
<dbReference type="Proteomes" id="UP000886833">
    <property type="component" value="Unassembled WGS sequence"/>
</dbReference>
<reference evidence="1" key="2">
    <citation type="journal article" date="2021" name="PeerJ">
        <title>Extensive microbial diversity within the chicken gut microbiome revealed by metagenomics and culture.</title>
        <authorList>
            <person name="Gilroy R."/>
            <person name="Ravi A."/>
            <person name="Getino M."/>
            <person name="Pursley I."/>
            <person name="Horton D.L."/>
            <person name="Alikhan N.F."/>
            <person name="Baker D."/>
            <person name="Gharbi K."/>
            <person name="Hall N."/>
            <person name="Watson M."/>
            <person name="Adriaenssens E.M."/>
            <person name="Foster-Nyarko E."/>
            <person name="Jarju S."/>
            <person name="Secka A."/>
            <person name="Antonio M."/>
            <person name="Oren A."/>
            <person name="Chaudhuri R.R."/>
            <person name="La Ragione R."/>
            <person name="Hildebrand F."/>
            <person name="Pallen M.J."/>
        </authorList>
    </citation>
    <scope>NUCLEOTIDE SEQUENCE</scope>
    <source>
        <strain evidence="1">CHK195-26880</strain>
    </source>
</reference>
<dbReference type="PANTHER" id="PTHR37292:SF2">
    <property type="entry name" value="DUF262 DOMAIN-CONTAINING PROTEIN"/>
    <property type="match status" value="1"/>
</dbReference>
<gene>
    <name evidence="1" type="ORF">IAB59_03430</name>
</gene>
<proteinExistence type="predicted"/>
<accession>A0A9D1GC03</accession>
<evidence type="ECO:0000313" key="1">
    <source>
        <dbReference type="EMBL" id="HIT37514.1"/>
    </source>
</evidence>